<reference evidence="1" key="1">
    <citation type="journal article" date="2020" name="New Phytol.">
        <title>Comparative genomics reveals dynamic genome evolution in host specialist ectomycorrhizal fungi.</title>
        <authorList>
            <person name="Lofgren L.A."/>
            <person name="Nguyen N.H."/>
            <person name="Vilgalys R."/>
            <person name="Ruytinx J."/>
            <person name="Liao H.L."/>
            <person name="Branco S."/>
            <person name="Kuo A."/>
            <person name="LaButti K."/>
            <person name="Lipzen A."/>
            <person name="Andreopoulos W."/>
            <person name="Pangilinan J."/>
            <person name="Riley R."/>
            <person name="Hundley H."/>
            <person name="Na H."/>
            <person name="Barry K."/>
            <person name="Grigoriev I.V."/>
            <person name="Stajich J.E."/>
            <person name="Kennedy P.G."/>
        </authorList>
    </citation>
    <scope>NUCLEOTIDE SEQUENCE</scope>
    <source>
        <strain evidence="1">FC423</strain>
    </source>
</reference>
<keyword evidence="2" id="KW-1185">Reference proteome</keyword>
<dbReference type="PANTHER" id="PTHR33104:SF2">
    <property type="entry name" value="CXC3 LIKE CYSTEINE CLUSTER DOMAIN-CONTAINING PROTEIN"/>
    <property type="match status" value="1"/>
</dbReference>
<gene>
    <name evidence="1" type="ORF">F5147DRAFT_584905</name>
</gene>
<sequence length="557" mass="64307">MNIDYSICNAIKHAARGINDSLVIYDVGCQWSLHFSERVNNCSSLTLPDDTEIVVAVGKFHLSAHKLACFPRYSLNFIVGAGQVDGEILETLWAPFNKISPTARSMSQAHRQEILDDHMHNSNWKKLVQIVKTLLQKYKRANKGIDDTKVPFQELTHSLEVSKVSSWEKDEKRAMEQCGEHLDIYQLQIDKAPTMAEIRLKLTETEYANTSKRGSISLLTSGINLENAQYVIISPSFKLPKDASATQKAVVEEKRQKLAARISKFHEMADAMTEGIEVDTGTEHMDDVRFCTADMEEEEREAADPKVTSEEICEEVVAEAMRIWMPSSIPHDNALALGLGSLQAEELQLWQGQANDCLEKLQQALGHKAIIYRQHFRSADSTWVGTRSKQEARRCQIKIDQCVRSYQRARNALQRLGVDEDTLKNVYQEIQPSQLNVNKEVTEENRYGQGSDRLAWFWRVNNGHDSPEDVWMDEFYRLNWLKAKARWQRWEEELSLVQHEMGWTVGWFRYKKEEWERRYHEATKHGHQAYAQRQVLLWGRFLVNAENSFKDKMVVVT</sequence>
<dbReference type="AlphaFoldDB" id="A0A9P7EY37"/>
<dbReference type="InterPro" id="IPR040521">
    <property type="entry name" value="KDZ"/>
</dbReference>
<evidence type="ECO:0000313" key="2">
    <source>
        <dbReference type="Proteomes" id="UP000823399"/>
    </source>
</evidence>
<organism evidence="1 2">
    <name type="scientific">Suillus discolor</name>
    <dbReference type="NCBI Taxonomy" id="1912936"/>
    <lineage>
        <taxon>Eukaryota</taxon>
        <taxon>Fungi</taxon>
        <taxon>Dikarya</taxon>
        <taxon>Basidiomycota</taxon>
        <taxon>Agaricomycotina</taxon>
        <taxon>Agaricomycetes</taxon>
        <taxon>Agaricomycetidae</taxon>
        <taxon>Boletales</taxon>
        <taxon>Suillineae</taxon>
        <taxon>Suillaceae</taxon>
        <taxon>Suillus</taxon>
    </lineage>
</organism>
<dbReference type="EMBL" id="JABBWM010000077">
    <property type="protein sequence ID" value="KAG2094881.1"/>
    <property type="molecule type" value="Genomic_DNA"/>
</dbReference>
<dbReference type="RefSeq" id="XP_041287694.1">
    <property type="nucleotide sequence ID" value="XM_041431820.1"/>
</dbReference>
<proteinExistence type="predicted"/>
<dbReference type="GeneID" id="64694079"/>
<evidence type="ECO:0000313" key="1">
    <source>
        <dbReference type="EMBL" id="KAG2094881.1"/>
    </source>
</evidence>
<dbReference type="PANTHER" id="PTHR33104">
    <property type="entry name" value="SI:DKEY-29D5.2"/>
    <property type="match status" value="1"/>
</dbReference>
<dbReference type="Pfam" id="PF18758">
    <property type="entry name" value="KDZ"/>
    <property type="match status" value="1"/>
</dbReference>
<comment type="caution">
    <text evidence="1">The sequence shown here is derived from an EMBL/GenBank/DDBJ whole genome shotgun (WGS) entry which is preliminary data.</text>
</comment>
<protein>
    <submittedName>
        <fullName evidence="1">Uncharacterized protein</fullName>
    </submittedName>
</protein>
<name>A0A9P7EY37_9AGAM</name>
<accession>A0A9P7EY37</accession>
<dbReference type="OrthoDB" id="3192989at2759"/>
<dbReference type="Proteomes" id="UP000823399">
    <property type="component" value="Unassembled WGS sequence"/>
</dbReference>